<comment type="caution">
    <text evidence="1">The sequence shown here is derived from an EMBL/GenBank/DDBJ whole genome shotgun (WGS) entry which is preliminary data.</text>
</comment>
<organism evidence="1 2">
    <name type="scientific">Gracilariopsis chorda</name>
    <dbReference type="NCBI Taxonomy" id="448386"/>
    <lineage>
        <taxon>Eukaryota</taxon>
        <taxon>Rhodophyta</taxon>
        <taxon>Florideophyceae</taxon>
        <taxon>Rhodymeniophycidae</taxon>
        <taxon>Gracilariales</taxon>
        <taxon>Gracilariaceae</taxon>
        <taxon>Gracilariopsis</taxon>
    </lineage>
</organism>
<evidence type="ECO:0000313" key="1">
    <source>
        <dbReference type="EMBL" id="PXF42085.1"/>
    </source>
</evidence>
<evidence type="ECO:0008006" key="3">
    <source>
        <dbReference type="Google" id="ProtNLM"/>
    </source>
</evidence>
<accession>A0A2V3IJ06</accession>
<sequence>MRCTALPPQCAESVNQSDSAGFAARGTMNWVRRIVIEKGLCPFAEPAVDSDRVRLVVSSATCESTARDKFYTEVRLLMSADPDEIVTTLIVMPDFATTDFLRFHEFASDIEDEISEDVNLVDAVLIAAFHPMHRYEGMGADSALNFEKRAPYPTINILRTPLLDDYISQGRTMNIPHHNKQVLEKLGSDKLKLLYQLCVQENVHCHEEG</sequence>
<dbReference type="InterPro" id="IPR009858">
    <property type="entry name" value="DUF1415"/>
</dbReference>
<protein>
    <recommendedName>
        <fullName evidence="3">DUF1415 domain-containing protein</fullName>
    </recommendedName>
</protein>
<dbReference type="OrthoDB" id="5376at2759"/>
<gene>
    <name evidence="1" type="ORF">BWQ96_08191</name>
</gene>
<proteinExistence type="predicted"/>
<reference evidence="1 2" key="1">
    <citation type="journal article" date="2018" name="Mol. Biol. Evol.">
        <title>Analysis of the draft genome of the red seaweed Gracilariopsis chorda provides insights into genome size evolution in Rhodophyta.</title>
        <authorList>
            <person name="Lee J."/>
            <person name="Yang E.C."/>
            <person name="Graf L."/>
            <person name="Yang J.H."/>
            <person name="Qiu H."/>
            <person name="Zel Zion U."/>
            <person name="Chan C.X."/>
            <person name="Stephens T.G."/>
            <person name="Weber A.P.M."/>
            <person name="Boo G.H."/>
            <person name="Boo S.M."/>
            <person name="Kim K.M."/>
            <person name="Shin Y."/>
            <person name="Jung M."/>
            <person name="Lee S.J."/>
            <person name="Yim H.S."/>
            <person name="Lee J.H."/>
            <person name="Bhattacharya D."/>
            <person name="Yoon H.S."/>
        </authorList>
    </citation>
    <scope>NUCLEOTIDE SEQUENCE [LARGE SCALE GENOMIC DNA]</scope>
    <source>
        <strain evidence="1 2">SKKU-2015</strain>
        <tissue evidence="1">Whole body</tissue>
    </source>
</reference>
<dbReference type="AlphaFoldDB" id="A0A2V3IJ06"/>
<dbReference type="Pfam" id="PF07209">
    <property type="entry name" value="DUF1415"/>
    <property type="match status" value="1"/>
</dbReference>
<evidence type="ECO:0000313" key="2">
    <source>
        <dbReference type="Proteomes" id="UP000247409"/>
    </source>
</evidence>
<dbReference type="EMBL" id="NBIV01000177">
    <property type="protein sequence ID" value="PXF42085.1"/>
    <property type="molecule type" value="Genomic_DNA"/>
</dbReference>
<name>A0A2V3IJ06_9FLOR</name>
<dbReference type="Proteomes" id="UP000247409">
    <property type="component" value="Unassembled WGS sequence"/>
</dbReference>
<keyword evidence="2" id="KW-1185">Reference proteome</keyword>